<dbReference type="PROSITE" id="PS50222">
    <property type="entry name" value="EF_HAND_2"/>
    <property type="match status" value="1"/>
</dbReference>
<feature type="compositionally biased region" description="Polar residues" evidence="18">
    <location>
        <begin position="48"/>
        <end position="94"/>
    </location>
</feature>
<keyword evidence="12" id="KW-0106">Calcium</keyword>
<dbReference type="GO" id="GO:0006897">
    <property type="term" value="P:endocytosis"/>
    <property type="evidence" value="ECO:0007669"/>
    <property type="project" value="UniProtKB-KW"/>
</dbReference>
<evidence type="ECO:0000256" key="18">
    <source>
        <dbReference type="SAM" id="MobiDB-lite"/>
    </source>
</evidence>
<comment type="similarity">
    <text evidence="4">Belongs to the PAN1 family.</text>
</comment>
<feature type="region of interest" description="Disordered" evidence="18">
    <location>
        <begin position="1391"/>
        <end position="1490"/>
    </location>
</feature>
<feature type="compositionally biased region" description="Acidic residues" evidence="18">
    <location>
        <begin position="1317"/>
        <end position="1329"/>
    </location>
</feature>
<keyword evidence="7" id="KW-1003">Cell membrane</keyword>
<feature type="compositionally biased region" description="Pro residues" evidence="18">
    <location>
        <begin position="1418"/>
        <end position="1430"/>
    </location>
</feature>
<feature type="domain" description="EH" evidence="19">
    <location>
        <begin position="594"/>
        <end position="683"/>
    </location>
</feature>
<dbReference type="EMBL" id="UFAJ01000140">
    <property type="protein sequence ID" value="SSD59433.1"/>
    <property type="molecule type" value="Genomic_DNA"/>
</dbReference>
<feature type="region of interest" description="Disordered" evidence="18">
    <location>
        <begin position="1163"/>
        <end position="1195"/>
    </location>
</feature>
<evidence type="ECO:0000313" key="22">
    <source>
        <dbReference type="Proteomes" id="UP000262825"/>
    </source>
</evidence>
<dbReference type="SMART" id="SM00027">
    <property type="entry name" value="EH"/>
    <property type="match status" value="2"/>
</dbReference>
<keyword evidence="16" id="KW-0206">Cytoskeleton</keyword>
<feature type="compositionally biased region" description="Low complexity" evidence="18">
    <location>
        <begin position="991"/>
        <end position="1015"/>
    </location>
</feature>
<protein>
    <recommendedName>
        <fullName evidence="5">Actin cytoskeleton-regulatory complex protein PAN1</fullName>
    </recommendedName>
    <alternativeName>
        <fullName evidence="6">Actin cytoskeleton-regulatory complex protein pan1</fullName>
    </alternativeName>
</protein>
<comment type="subcellular location">
    <subcellularLocation>
        <location evidence="3">Cell membrane</location>
        <topology evidence="3">Peripheral membrane protein</topology>
        <orientation evidence="3">Cytoplasmic side</orientation>
    </subcellularLocation>
    <subcellularLocation>
        <location evidence="2">Cytoplasm</location>
        <location evidence="2">Cytoskeleton</location>
        <location evidence="2">Actin patch</location>
    </subcellularLocation>
    <subcellularLocation>
        <location evidence="1">Endosome membrane</location>
        <topology evidence="1">Peripheral membrane protein</topology>
        <orientation evidence="1">Cytoplasmic side</orientation>
    </subcellularLocation>
</comment>
<evidence type="ECO:0000256" key="7">
    <source>
        <dbReference type="ARBA" id="ARBA00022475"/>
    </source>
</evidence>
<dbReference type="InterPro" id="IPR000261">
    <property type="entry name" value="EH_dom"/>
</dbReference>
<feature type="region of interest" description="Disordered" evidence="18">
    <location>
        <begin position="987"/>
        <end position="1023"/>
    </location>
</feature>
<feature type="compositionally biased region" description="Low complexity" evidence="18">
    <location>
        <begin position="25"/>
        <end position="39"/>
    </location>
</feature>
<dbReference type="PANTHER" id="PTHR11216:SF173">
    <property type="entry name" value="ACTIN CYTOSKELETON-REGULATORY COMPLEX PROTEIN PAN1"/>
    <property type="match status" value="1"/>
</dbReference>
<keyword evidence="11" id="KW-0967">Endosome</keyword>
<evidence type="ECO:0000256" key="10">
    <source>
        <dbReference type="ARBA" id="ARBA00022737"/>
    </source>
</evidence>
<feature type="region of interest" description="Disordered" evidence="18">
    <location>
        <begin position="1235"/>
        <end position="1368"/>
    </location>
</feature>
<evidence type="ECO:0000256" key="5">
    <source>
        <dbReference type="ARBA" id="ARBA00015110"/>
    </source>
</evidence>
<keyword evidence="22" id="KW-1185">Reference proteome</keyword>
<evidence type="ECO:0000256" key="15">
    <source>
        <dbReference type="ARBA" id="ARBA00023203"/>
    </source>
</evidence>
<sequence length="1490" mass="161576">MYNPYGNLQQQPTGFINNANSYYNQQQPQQQQPQQQQPQQQPPQQQPFNGNVYGQQPPSQPLNQLINPPTTDFGNFQANLPNNTNSSPANYSALQQQPQTGFNYQPTGFNVQQPTGLNQQQTGITQQQTGFNPQQTGFPSTSFNTGTPQLQPPSTSFNSGFDLKPQTTGFYSQVNTGPLKPQQTGFYTQPVGQQQQTPLMPLKPTATGFVNSFANNGLNTELKIPNRRLSFITMEDQAKFETLFRSKVPIGSNTISGDECRDILMKSGLQPQQLARIWALSDTDKAGELLFPQFALAMYLVNSALQGEPLPFDLDSKTKNEVSSFIDAINLSITSGNNDASNLPKTPFDALLGNNIVLQPQPTGLMPTTSFGAMASQATGGLQPQTTGYMPQTSFGMMAPQATGGGLQPQTTGMMASQVTGGLQMQNTGLVPQTSFGMMAPQITGGLQAQNNTGLMPQTTGGLQAQNTGLLPQMTGGLQAQNTGLMPQTSFGMMAPQATGGGLYPQNTGIMNPPQTSFGGLSSQMTGNAQPLRPQATGFGLRAQPTGMLPVSNFNPTAPLTAQKTGFGNNELYSTNNFSSNFVADNDDFITPEEKSLFYKIFDTYDNAKTGLMDSPTAVEIFRKSGLNRSDLEHIWNLADSDNTGTLNRQEFAVGMHLVYRRLNGYVLPNSLPRSLVPESTKIIDSVKNQLKAGAFDNIAKKQATSLNGANFKNEDELPQFRSRRKTADDTKQPVEIKKSANVSSSLDTEEFDRQELTELKKLVHEKKILIEAEKSRAESKKSGVETRKLNDLREIEKLKQEISSLPTPASSSISVDLSSRFEKLNSRVSQLLNDITSVENEITATKIELYKKKNPSSVIGTGPNGEITDYDRKKAKRKALLAERMATLTGKPVAKSADLEEEEAKLNKEIQKINTESKINLSIVTDIKTSIDEIATGVRKSLFGEGLDASEKWNSGVGLEPEVKQFIEMLKTQKLKANYFAQVDSKESSTSHTAVSTPVSASSTGSITSSQEASYSQFKTPEERASYIKEQAKKRMNERLAKLGISRRTESTPTVDTGVVNRSKAEHTPLTTSQPTSAEVRVERHSKIENVPLATPQPDLTHNVFSSPEKVTKPAQESVNEDEDEDEEERQLKAELAALKMKKKQEKEQRLAMLRKQLEDAKNEDYETEPVNSSVPSGSSGMAGNNNYSAAAPNHSSIPAVVKDNGDDDDWDDTTAIKPVAPINTNQGHVVYSNNNNTNNALNQPLYNNSPIGNTAGPISQQSTNSSLYTSATNVTGARTPYFQQPNTSLSHLSNGSHFDPKAAETQRRLQRGLDDNEDDGWSDDDGNNDANGDHVQQQQQQQQQQTNGSAVPIAPPLPSVDNNVSSAPTVPVVHSLPQVPVVTPLPQVTSSETISAPPPVPVAPPLPQVTSSGAIPAPPPVPVAPPLPQVNNSNVEPVVAAAPPSLSNSQNFNAEDDENDLSIPESVSSDDDNQTSMSMPPPPPLPSF</sequence>
<dbReference type="Pfam" id="PF08226">
    <property type="entry name" value="DUF1720"/>
    <property type="match status" value="2"/>
</dbReference>
<dbReference type="PANTHER" id="PTHR11216">
    <property type="entry name" value="EH DOMAIN"/>
    <property type="match status" value="1"/>
</dbReference>
<evidence type="ECO:0000256" key="12">
    <source>
        <dbReference type="ARBA" id="ARBA00022837"/>
    </source>
</evidence>
<feature type="compositionally biased region" description="Pro residues" evidence="18">
    <location>
        <begin position="1481"/>
        <end position="1490"/>
    </location>
</feature>
<dbReference type="SMART" id="SM00054">
    <property type="entry name" value="EFh"/>
    <property type="match status" value="2"/>
</dbReference>
<dbReference type="Proteomes" id="UP000262825">
    <property type="component" value="Unassembled WGS sequence"/>
</dbReference>
<dbReference type="InterPro" id="IPR018247">
    <property type="entry name" value="EF_Hand_1_Ca_BS"/>
</dbReference>
<feature type="compositionally biased region" description="Polar residues" evidence="18">
    <location>
        <begin position="1251"/>
        <end position="1298"/>
    </location>
</feature>
<keyword evidence="15" id="KW-0009">Actin-binding</keyword>
<dbReference type="FunFam" id="1.10.238.10:FF:000349">
    <property type="entry name" value="Actin cytoskeleton-regulatory complex protein PAN1"/>
    <property type="match status" value="1"/>
</dbReference>
<feature type="compositionally biased region" description="Polar residues" evidence="18">
    <location>
        <begin position="1"/>
        <end position="24"/>
    </location>
</feature>
<feature type="domain" description="EH" evidence="19">
    <location>
        <begin position="236"/>
        <end position="314"/>
    </location>
</feature>
<feature type="compositionally biased region" description="Acidic residues" evidence="18">
    <location>
        <begin position="1120"/>
        <end position="1130"/>
    </location>
</feature>
<dbReference type="GO" id="GO:0030479">
    <property type="term" value="C:actin cortical patch"/>
    <property type="evidence" value="ECO:0007669"/>
    <property type="project" value="UniProtKB-SubCell"/>
</dbReference>
<dbReference type="GO" id="GO:0005509">
    <property type="term" value="F:calcium ion binding"/>
    <property type="evidence" value="ECO:0007669"/>
    <property type="project" value="InterPro"/>
</dbReference>
<dbReference type="Gene3D" id="1.10.238.10">
    <property type="entry name" value="EF-hand"/>
    <property type="match status" value="2"/>
</dbReference>
<dbReference type="PROSITE" id="PS50031">
    <property type="entry name" value="EH"/>
    <property type="match status" value="2"/>
</dbReference>
<feature type="compositionally biased region" description="Basic and acidic residues" evidence="18">
    <location>
        <begin position="1300"/>
        <end position="1316"/>
    </location>
</feature>
<dbReference type="InterPro" id="IPR011992">
    <property type="entry name" value="EF-hand-dom_pair"/>
</dbReference>
<feature type="compositionally biased region" description="Low complexity" evidence="18">
    <location>
        <begin position="1235"/>
        <end position="1250"/>
    </location>
</feature>
<evidence type="ECO:0000256" key="11">
    <source>
        <dbReference type="ARBA" id="ARBA00022753"/>
    </source>
</evidence>
<dbReference type="CDD" id="cd00052">
    <property type="entry name" value="EH"/>
    <property type="match status" value="2"/>
</dbReference>
<keyword evidence="9" id="KW-0254">Endocytosis</keyword>
<dbReference type="SUPFAM" id="SSF47473">
    <property type="entry name" value="EF-hand"/>
    <property type="match status" value="2"/>
</dbReference>
<dbReference type="VEuPathDB" id="FungiDB:SCODWIG_01194"/>
<organism evidence="21 22">
    <name type="scientific">Saccharomycodes ludwigii</name>
    <dbReference type="NCBI Taxonomy" id="36035"/>
    <lineage>
        <taxon>Eukaryota</taxon>
        <taxon>Fungi</taxon>
        <taxon>Dikarya</taxon>
        <taxon>Ascomycota</taxon>
        <taxon>Saccharomycotina</taxon>
        <taxon>Saccharomycetes</taxon>
        <taxon>Saccharomycodales</taxon>
        <taxon>Saccharomycodaceae</taxon>
        <taxon>Saccharomycodes</taxon>
    </lineage>
</organism>
<evidence type="ECO:0000313" key="21">
    <source>
        <dbReference type="EMBL" id="SSD59433.1"/>
    </source>
</evidence>
<evidence type="ECO:0000256" key="17">
    <source>
        <dbReference type="SAM" id="Coils"/>
    </source>
</evidence>
<dbReference type="GO" id="GO:0003779">
    <property type="term" value="F:actin binding"/>
    <property type="evidence" value="ECO:0007669"/>
    <property type="project" value="UniProtKB-KW"/>
</dbReference>
<feature type="compositionally biased region" description="Polar residues" evidence="18">
    <location>
        <begin position="1183"/>
        <end position="1195"/>
    </location>
</feature>
<dbReference type="InterPro" id="IPR013182">
    <property type="entry name" value="DUF1720"/>
</dbReference>
<evidence type="ECO:0000256" key="1">
    <source>
        <dbReference type="ARBA" id="ARBA00004125"/>
    </source>
</evidence>
<evidence type="ECO:0000256" key="14">
    <source>
        <dbReference type="ARBA" id="ARBA00023136"/>
    </source>
</evidence>
<evidence type="ECO:0000256" key="8">
    <source>
        <dbReference type="ARBA" id="ARBA00022490"/>
    </source>
</evidence>
<evidence type="ECO:0000256" key="16">
    <source>
        <dbReference type="ARBA" id="ARBA00023212"/>
    </source>
</evidence>
<feature type="compositionally biased region" description="Pro residues" evidence="18">
    <location>
        <begin position="1398"/>
        <end position="1409"/>
    </location>
</feature>
<dbReference type="GO" id="GO:0005886">
    <property type="term" value="C:plasma membrane"/>
    <property type="evidence" value="ECO:0007669"/>
    <property type="project" value="UniProtKB-SubCell"/>
</dbReference>
<dbReference type="GO" id="GO:0016197">
    <property type="term" value="P:endosomal transport"/>
    <property type="evidence" value="ECO:0007669"/>
    <property type="project" value="TreeGrafter"/>
</dbReference>
<feature type="region of interest" description="Disordered" evidence="18">
    <location>
        <begin position="1"/>
        <end position="94"/>
    </location>
</feature>
<keyword evidence="8" id="KW-0963">Cytoplasm</keyword>
<feature type="compositionally biased region" description="Low complexity" evidence="18">
    <location>
        <begin position="1338"/>
        <end position="1347"/>
    </location>
</feature>
<name>A0A376B429_9ASCO</name>
<evidence type="ECO:0000256" key="4">
    <source>
        <dbReference type="ARBA" id="ARBA00009351"/>
    </source>
</evidence>
<reference evidence="22" key="1">
    <citation type="submission" date="2018-06" db="EMBL/GenBank/DDBJ databases">
        <authorList>
            <person name="Guldener U."/>
        </authorList>
    </citation>
    <scope>NUCLEOTIDE SEQUENCE [LARGE SCALE GENOMIC DNA]</scope>
    <source>
        <strain evidence="22">UTAD17</strain>
    </source>
</reference>
<evidence type="ECO:0000256" key="6">
    <source>
        <dbReference type="ARBA" id="ARBA00020728"/>
    </source>
</evidence>
<dbReference type="Pfam" id="PF12763">
    <property type="entry name" value="EH"/>
    <property type="match status" value="2"/>
</dbReference>
<keyword evidence="14" id="KW-0472">Membrane</keyword>
<evidence type="ECO:0000256" key="9">
    <source>
        <dbReference type="ARBA" id="ARBA00022583"/>
    </source>
</evidence>
<keyword evidence="10" id="KW-0677">Repeat</keyword>
<dbReference type="PROSITE" id="PS00018">
    <property type="entry name" value="EF_HAND_1"/>
    <property type="match status" value="1"/>
</dbReference>
<dbReference type="GO" id="GO:0010008">
    <property type="term" value="C:endosome membrane"/>
    <property type="evidence" value="ECO:0007669"/>
    <property type="project" value="UniProtKB-SubCell"/>
</dbReference>
<gene>
    <name evidence="21" type="ORF">SCODWIG_01194</name>
</gene>
<feature type="coiled-coil region" evidence="17">
    <location>
        <begin position="822"/>
        <end position="849"/>
    </location>
</feature>
<feature type="compositionally biased region" description="Low complexity" evidence="18">
    <location>
        <begin position="1171"/>
        <end position="1181"/>
    </location>
</feature>
<evidence type="ECO:0000259" key="20">
    <source>
        <dbReference type="PROSITE" id="PS50222"/>
    </source>
</evidence>
<proteinExistence type="inferred from homology"/>
<evidence type="ECO:0000256" key="2">
    <source>
        <dbReference type="ARBA" id="ARBA00004134"/>
    </source>
</evidence>
<accession>A0A376B429</accession>
<evidence type="ECO:0000256" key="13">
    <source>
        <dbReference type="ARBA" id="ARBA00023054"/>
    </source>
</evidence>
<dbReference type="InterPro" id="IPR002048">
    <property type="entry name" value="EF_hand_dom"/>
</dbReference>
<evidence type="ECO:0000256" key="3">
    <source>
        <dbReference type="ARBA" id="ARBA00004413"/>
    </source>
</evidence>
<feature type="region of interest" description="Disordered" evidence="18">
    <location>
        <begin position="1094"/>
        <end position="1130"/>
    </location>
</feature>
<evidence type="ECO:0000259" key="19">
    <source>
        <dbReference type="PROSITE" id="PS50031"/>
    </source>
</evidence>
<keyword evidence="13 17" id="KW-0175">Coiled coil</keyword>
<feature type="domain" description="EF-hand" evidence="20">
    <location>
        <begin position="627"/>
        <end position="662"/>
    </location>
</feature>